<dbReference type="Proteomes" id="UP000006753">
    <property type="component" value="Unassembled WGS sequence"/>
</dbReference>
<dbReference type="FunCoup" id="K1XMT9">
    <property type="interactions" value="805"/>
</dbReference>
<evidence type="ECO:0000313" key="5">
    <source>
        <dbReference type="EMBL" id="EKD13784.1"/>
    </source>
</evidence>
<protein>
    <submittedName>
        <fullName evidence="5">Hydantoinase B/oxoprolinase</fullName>
    </submittedName>
</protein>
<organism evidence="5 6">
    <name type="scientific">Marssonina brunnea f. sp. multigermtubi (strain MB_m1)</name>
    <name type="common">Marssonina leaf spot fungus</name>
    <dbReference type="NCBI Taxonomy" id="1072389"/>
    <lineage>
        <taxon>Eukaryota</taxon>
        <taxon>Fungi</taxon>
        <taxon>Dikarya</taxon>
        <taxon>Ascomycota</taxon>
        <taxon>Pezizomycotina</taxon>
        <taxon>Leotiomycetes</taxon>
        <taxon>Helotiales</taxon>
        <taxon>Drepanopezizaceae</taxon>
        <taxon>Drepanopeziza</taxon>
    </lineage>
</organism>
<feature type="compositionally biased region" description="Polar residues" evidence="3">
    <location>
        <begin position="660"/>
        <end position="669"/>
    </location>
</feature>
<dbReference type="Pfam" id="PF02194">
    <property type="entry name" value="PXA"/>
    <property type="match status" value="1"/>
</dbReference>
<dbReference type="OrthoDB" id="3643at2759"/>
<feature type="region of interest" description="Disordered" evidence="3">
    <location>
        <begin position="2422"/>
        <end position="2466"/>
    </location>
</feature>
<dbReference type="InterPro" id="IPR003114">
    <property type="entry name" value="Phox_assoc"/>
</dbReference>
<dbReference type="PANTHER" id="PTHR11365:SF2">
    <property type="entry name" value="5-OXOPROLINASE"/>
    <property type="match status" value="1"/>
</dbReference>
<feature type="compositionally biased region" description="Low complexity" evidence="3">
    <location>
        <begin position="876"/>
        <end position="893"/>
    </location>
</feature>
<dbReference type="HOGENOM" id="CLU_000894_0_0_1"/>
<evidence type="ECO:0000256" key="2">
    <source>
        <dbReference type="SAM" id="Coils"/>
    </source>
</evidence>
<evidence type="ECO:0000256" key="3">
    <source>
        <dbReference type="SAM" id="MobiDB-lite"/>
    </source>
</evidence>
<feature type="domain" description="PXA" evidence="4">
    <location>
        <begin position="136"/>
        <end position="318"/>
    </location>
</feature>
<feature type="compositionally biased region" description="Polar residues" evidence="3">
    <location>
        <begin position="902"/>
        <end position="911"/>
    </location>
</feature>
<dbReference type="SUPFAM" id="SSF64268">
    <property type="entry name" value="PX domain"/>
    <property type="match status" value="1"/>
</dbReference>
<dbReference type="Pfam" id="PF01968">
    <property type="entry name" value="Hydantoinase_A"/>
    <property type="match status" value="1"/>
</dbReference>
<dbReference type="Gene3D" id="3.30.1520.10">
    <property type="entry name" value="Phox-like domain"/>
    <property type="match status" value="1"/>
</dbReference>
<dbReference type="GO" id="GO:0035091">
    <property type="term" value="F:phosphatidylinositol binding"/>
    <property type="evidence" value="ECO:0007669"/>
    <property type="project" value="InterPro"/>
</dbReference>
<gene>
    <name evidence="5" type="ORF">MBM_07985</name>
</gene>
<comment type="similarity">
    <text evidence="1">Belongs to the oxoprolinase family.</text>
</comment>
<dbReference type="InterPro" id="IPR036871">
    <property type="entry name" value="PX_dom_sf"/>
</dbReference>
<accession>K1XMT9</accession>
<feature type="region of interest" description="Disordered" evidence="3">
    <location>
        <begin position="1"/>
        <end position="25"/>
    </location>
</feature>
<evidence type="ECO:0000313" key="6">
    <source>
        <dbReference type="Proteomes" id="UP000006753"/>
    </source>
</evidence>
<evidence type="ECO:0000259" key="4">
    <source>
        <dbReference type="PROSITE" id="PS51207"/>
    </source>
</evidence>
<dbReference type="SMART" id="SM00313">
    <property type="entry name" value="PXA"/>
    <property type="match status" value="1"/>
</dbReference>
<evidence type="ECO:0000256" key="1">
    <source>
        <dbReference type="ARBA" id="ARBA00010403"/>
    </source>
</evidence>
<dbReference type="Pfam" id="PF08628">
    <property type="entry name" value="Nexin_C"/>
    <property type="match status" value="1"/>
</dbReference>
<reference evidence="5 6" key="1">
    <citation type="journal article" date="2012" name="BMC Genomics">
        <title>Sequencing the genome of Marssonina brunnea reveals fungus-poplar co-evolution.</title>
        <authorList>
            <person name="Zhu S."/>
            <person name="Cao Y.-Z."/>
            <person name="Jiang C."/>
            <person name="Tan B.-Y."/>
            <person name="Wang Z."/>
            <person name="Feng S."/>
            <person name="Zhang L."/>
            <person name="Su X.-H."/>
            <person name="Brejova B."/>
            <person name="Vinar T."/>
            <person name="Xu M."/>
            <person name="Wang M.-X."/>
            <person name="Zhang S.-G."/>
            <person name="Huang M.-R."/>
            <person name="Wu R."/>
            <person name="Zhou Y."/>
        </authorList>
    </citation>
    <scope>NUCLEOTIDE SEQUENCE [LARGE SCALE GENOMIC DNA]</scope>
    <source>
        <strain evidence="5 6">MB_m1</strain>
    </source>
</reference>
<dbReference type="PANTHER" id="PTHR11365">
    <property type="entry name" value="5-OXOPROLINASE RELATED"/>
    <property type="match status" value="1"/>
</dbReference>
<dbReference type="Pfam" id="PF02538">
    <property type="entry name" value="Hydantoinase_B"/>
    <property type="match status" value="1"/>
</dbReference>
<feature type="region of interest" description="Disordered" evidence="3">
    <location>
        <begin position="655"/>
        <end position="675"/>
    </location>
</feature>
<dbReference type="Pfam" id="PF05378">
    <property type="entry name" value="Hydant_A_N"/>
    <property type="match status" value="1"/>
</dbReference>
<dbReference type="InterPro" id="IPR008040">
    <property type="entry name" value="Hydant_A_N"/>
</dbReference>
<dbReference type="InterPro" id="IPR013937">
    <property type="entry name" value="Sorting_nexin_C"/>
</dbReference>
<dbReference type="EMBL" id="JH921448">
    <property type="protein sequence ID" value="EKD13784.1"/>
    <property type="molecule type" value="Genomic_DNA"/>
</dbReference>
<feature type="compositionally biased region" description="Basic and acidic residues" evidence="3">
    <location>
        <begin position="1"/>
        <end position="12"/>
    </location>
</feature>
<keyword evidence="2" id="KW-0175">Coiled coil</keyword>
<dbReference type="InterPro" id="IPR049517">
    <property type="entry name" value="ACX-like_C"/>
</dbReference>
<dbReference type="KEGG" id="mbe:MBM_07985"/>
<dbReference type="GO" id="GO:0017168">
    <property type="term" value="F:5-oxoprolinase (ATP-hydrolyzing) activity"/>
    <property type="evidence" value="ECO:0007669"/>
    <property type="project" value="TreeGrafter"/>
</dbReference>
<dbReference type="eggNOG" id="KOG1939">
    <property type="taxonomic scope" value="Eukaryota"/>
</dbReference>
<dbReference type="GeneID" id="18763920"/>
<dbReference type="FunFam" id="3.30.1520.10:FF:000065">
    <property type="entry name" value="PX domain protein (AFU_orthologue AFUA_2G07450)"/>
    <property type="match status" value="1"/>
</dbReference>
<dbReference type="InterPro" id="IPR003692">
    <property type="entry name" value="Hydantoinase_B"/>
</dbReference>
<dbReference type="GO" id="GO:0006749">
    <property type="term" value="P:glutathione metabolic process"/>
    <property type="evidence" value="ECO:0007669"/>
    <property type="project" value="TreeGrafter"/>
</dbReference>
<dbReference type="STRING" id="1072389.K1XMT9"/>
<dbReference type="PROSITE" id="PS51207">
    <property type="entry name" value="PXA"/>
    <property type="match status" value="1"/>
</dbReference>
<feature type="compositionally biased region" description="Low complexity" evidence="3">
    <location>
        <begin position="806"/>
        <end position="818"/>
    </location>
</feature>
<keyword evidence="6" id="KW-1185">Reference proteome</keyword>
<dbReference type="InterPro" id="IPR002821">
    <property type="entry name" value="Hydantoinase_A"/>
</dbReference>
<proteinExistence type="inferred from homology"/>
<dbReference type="InParanoid" id="K1XMT9"/>
<name>K1XMT9_MARBU</name>
<dbReference type="GO" id="GO:0005829">
    <property type="term" value="C:cytosol"/>
    <property type="evidence" value="ECO:0007669"/>
    <property type="project" value="TreeGrafter"/>
</dbReference>
<dbReference type="CDD" id="cd06093">
    <property type="entry name" value="PX_domain"/>
    <property type="match status" value="1"/>
</dbReference>
<feature type="compositionally biased region" description="Polar residues" evidence="3">
    <location>
        <begin position="819"/>
        <end position="841"/>
    </location>
</feature>
<feature type="coiled-coil region" evidence="2">
    <location>
        <begin position="1548"/>
        <end position="1575"/>
    </location>
</feature>
<dbReference type="Pfam" id="PF19278">
    <property type="entry name" value="Hydant_A_C"/>
    <property type="match status" value="1"/>
</dbReference>
<feature type="coiled-coil region" evidence="2">
    <location>
        <begin position="369"/>
        <end position="403"/>
    </location>
</feature>
<feature type="region of interest" description="Disordered" evidence="3">
    <location>
        <begin position="463"/>
        <end position="503"/>
    </location>
</feature>
<dbReference type="InterPro" id="IPR045079">
    <property type="entry name" value="Oxoprolinase-like"/>
</dbReference>
<feature type="region of interest" description="Disordered" evidence="3">
    <location>
        <begin position="774"/>
        <end position="922"/>
    </location>
</feature>
<sequence>MDGISEETKQEEGPGAVANAPESTHHIMPDEEDLMTRTLNFLSTASSETIVGIAVGLAACTYMILGRVGLILIGALGGVVLHATWEGEISAAVEDGRREKSLDVVSRILDLRAVQQRINEDNENNEMVGNSFEGFQPETAAALNELVDAVIRDYVKRWYQPLLPAEASFPAASRQTLTKFIVAISQHLSRKRHADTFLDFLTNSSSIVIVFLNELSTALSVSQGNNVSPAEAIQIYLSTNPESNLANVLNEKQQSRKFKIVAEDILQNFLEKSTYDCDPARAFLREILAGLILQMSLETFSNPEFINGCIVYLLEDGEPDLSQAIDVGMGGSNVNNSLGASSYDVDGNLGNIGLAKPSRLQSEQQTQEDKGHQKRLSKAEEAMEEAMEEAKRLSQLIAEEDAKRLFVEQGPLDDDSEALVAAAQHNAHCQHLDTSGLMRKEASALAKTAELISNGAATPMALQSAGDKHKLSTDVTTPEPPDAAHRESQDLVSPPHPSASLTSASAPAFTSFDQIIPQSTPVALQEEPPVHRSKSFSLTLHNANIIIDDDSMVSDKGRLRSKPSTDYLVQIEPASSDFPGWMIVRRYPDFESLHEVLRRIAQIAGVKAFVEQHHTLPNWKEHTKPSLRGELERYLRDALWYKELAESEGMKRFLDKDRGQSASTTTTKNGFPGLGWSTPSAFENMGKGMLDVLTSAPKGVAEGGKAIGGGISGVFTNIGNLGQKKPATGSSINLVQHTAARSSTSALPKMDSMNSVIAPKTSRMSEDSFRPTSIVQMQPSPMPSMERQPSNNLLAEGDNEREPHVSASARSSMSSRRSVTYNRDLSRASSRLATPLSSPTQGILGEMKLPPLPDDIPDDYGSSIDASSFSNLRTESSAATARTSTSTAPSSQSPGCPPLSAANRSSIQSATPIRKQSREQTPITEAETRVAVELLFAVVSEVYTLTSVWNIRRTLLNGAKAFLLRPSNPSLAAIQSLIQESIIASNTSDAGLSSHLRKLRENTMPTEDELKVWPAAMSAEEKEKLRIKARKLLVERGMPAALTGVMGQAASGEAVGKIFDCLQVEEVAKGLMYGLLLQASQQGLGLTASSKSKSVFLVFSDTASKMCSQAEARGIRIAIDRGGTFTDCVANPGSGKMSDNIVIKLLSEDPSNYDDAPLEGIRRIMSRFLNKEIPRGEPLDTSKIESIRMGTTVATNALLERKGERIALVVTKGFKDCLEIGNQSRPKIFDLAIRKPDVLYECVVEIDERVTLEDYAEDPERGSTKVEGNGSEKDLVKGLSSEAVRILQRPVKEKIQSQLQEVWDRGVKSIAVCLMHGYTFSEHEALVGKIARDMGFHHVSLSHELMPMIKLVPRATSVCADAYLTPIIKKYIAGFQTGFEGGLGTESVKHENGSKGARCEFMQSDGGLVDVDKFSGLKAILSGPAGGVVGYALTSYDPETKTPVIGFDMGGTSTDVSRYGLGRYEHVFETTIAGVTIQSPQLDINTVAAGGGSRLFFRNGLFVVGPESAGAHPGPGCYRKGGPATVTDANLFLGRLLPDFFPKIFGKNEDQGLDVEASEKLLKELTEQINKETGKNMTADEVAYGFLTVANEAMTRPIRSLTEAKGHDTSKHRLATFGGAGGQHAVAIAESLGIRQTLVHRYSSVLSAYGMSLADVVEERQEPDSKIWADKGDSRDALLKKIEDLKQKSFTALKEQGFKDDSIVFEEYLNMRYRGTESALMVVRPSKEDAEKEFDGDDNSFGKAFVKQHQQEFGFTFDRDIIVDDVRVRGIGKSFEDLGKTVDQQLKEIKPTDVKTGDKEYKRSKVYFDGARHDTPIYKLEDLHVGDRVNGPAILCDGTQTIVVPPETSALIIETHVVINIREKELNNEASKSDSTKETDPVMLSIFAHRFMAIAEQMGRSLQKTSVSTNVKERLDYSCALFDSTGGLVANAPHLPVHLGSMSTCVKRQAEIWRGKLVKGDVLVSNHPEFGGTHLPDITVITPAFDQAGENILFYCASRAHHADIGGILPGSMPPHSRELFQEGAAIKSEKLVSAGKFNEERITELLLSEPAKHPGCSGTRCLSDNISDLKAQISSNMKGINLISSLIEEYSEDVVNSYMVAIQANAELSVRNLLKDVSKRFEGQDLTAIDYMDDGSPIKLKITIDAEKGEAVFDFDGTGPEVYGNTNAPQAVTYSAIIYCLRCLISEDIPLNQGCLKPIRVLIPPKSFLSPSDKAAVVGGNVLTSQRVTDVILKAFQACAASQGDCNNLTFGFGGNLEGQQSVKGFGYYETIAGGSGAGKDWEGISGVHTHMTNTRITDAEVFERRYPVLLREFSLRPGSGGAGKHRGGDGVVRDIEFRIPVQVSILSERRVYHPYGLEGGEDGECGLNIWVRKVETSNAERSDRMLNGSVDGIEEATYEERWINMGGKNTAAMRAGERIIINTPGGGGWGKTGERKEERERERDPKHGWRGGSHTNREETALQA</sequence>
<feature type="compositionally biased region" description="Basic and acidic residues" evidence="3">
    <location>
        <begin position="2457"/>
        <end position="2466"/>
    </location>
</feature>
<feature type="compositionally biased region" description="Polar residues" evidence="3">
    <location>
        <begin position="864"/>
        <end position="875"/>
    </location>
</feature>
<feature type="compositionally biased region" description="Basic and acidic residues" evidence="3">
    <location>
        <begin position="2434"/>
        <end position="2449"/>
    </location>
</feature>